<dbReference type="Proteomes" id="UP001367508">
    <property type="component" value="Unassembled WGS sequence"/>
</dbReference>
<sequence>MHAIAHIEEWGHVTIMRRVGHYPILLLNNWNQKKNIQNRFFPLLIHRSIQFLAEFFILVATRDSRPWMPLIVAVDPRAGDLPC</sequence>
<dbReference type="EMBL" id="JAYMYQ010000003">
    <property type="protein sequence ID" value="KAK7343758.1"/>
    <property type="molecule type" value="Genomic_DNA"/>
</dbReference>
<proteinExistence type="predicted"/>
<name>A0AAN9QUK8_CANGL</name>
<accession>A0AAN9QUK8</accession>
<reference evidence="1 2" key="1">
    <citation type="submission" date="2024-01" db="EMBL/GenBank/DDBJ databases">
        <title>The genomes of 5 underutilized Papilionoideae crops provide insights into root nodulation and disease resistanc.</title>
        <authorList>
            <person name="Jiang F."/>
        </authorList>
    </citation>
    <scope>NUCLEOTIDE SEQUENCE [LARGE SCALE GENOMIC DNA]</scope>
    <source>
        <strain evidence="1">LVBAO_FW01</strain>
        <tissue evidence="1">Leaves</tissue>
    </source>
</reference>
<organism evidence="1 2">
    <name type="scientific">Canavalia gladiata</name>
    <name type="common">Sword bean</name>
    <name type="synonym">Dolichos gladiatus</name>
    <dbReference type="NCBI Taxonomy" id="3824"/>
    <lineage>
        <taxon>Eukaryota</taxon>
        <taxon>Viridiplantae</taxon>
        <taxon>Streptophyta</taxon>
        <taxon>Embryophyta</taxon>
        <taxon>Tracheophyta</taxon>
        <taxon>Spermatophyta</taxon>
        <taxon>Magnoliopsida</taxon>
        <taxon>eudicotyledons</taxon>
        <taxon>Gunneridae</taxon>
        <taxon>Pentapetalae</taxon>
        <taxon>rosids</taxon>
        <taxon>fabids</taxon>
        <taxon>Fabales</taxon>
        <taxon>Fabaceae</taxon>
        <taxon>Papilionoideae</taxon>
        <taxon>50 kb inversion clade</taxon>
        <taxon>NPAAA clade</taxon>
        <taxon>indigoferoid/millettioid clade</taxon>
        <taxon>Phaseoleae</taxon>
        <taxon>Canavalia</taxon>
    </lineage>
</organism>
<dbReference type="AlphaFoldDB" id="A0AAN9QUK8"/>
<evidence type="ECO:0000313" key="1">
    <source>
        <dbReference type="EMBL" id="KAK7343758.1"/>
    </source>
</evidence>
<keyword evidence="2" id="KW-1185">Reference proteome</keyword>
<gene>
    <name evidence="1" type="ORF">VNO77_12774</name>
</gene>
<comment type="caution">
    <text evidence="1">The sequence shown here is derived from an EMBL/GenBank/DDBJ whole genome shotgun (WGS) entry which is preliminary data.</text>
</comment>
<evidence type="ECO:0000313" key="2">
    <source>
        <dbReference type="Proteomes" id="UP001367508"/>
    </source>
</evidence>
<protein>
    <submittedName>
        <fullName evidence="1">Uncharacterized protein</fullName>
    </submittedName>
</protein>